<accession>G4TYG4</accession>
<evidence type="ECO:0000313" key="2">
    <source>
        <dbReference type="EMBL" id="CCA76357.1"/>
    </source>
</evidence>
<keyword evidence="1" id="KW-0732">Signal</keyword>
<dbReference type="OrthoDB" id="3137435at2759"/>
<organism evidence="2 3">
    <name type="scientific">Serendipita indica (strain DSM 11827)</name>
    <name type="common">Root endophyte fungus</name>
    <name type="synonym">Piriformospora indica</name>
    <dbReference type="NCBI Taxonomy" id="1109443"/>
    <lineage>
        <taxon>Eukaryota</taxon>
        <taxon>Fungi</taxon>
        <taxon>Dikarya</taxon>
        <taxon>Basidiomycota</taxon>
        <taxon>Agaricomycotina</taxon>
        <taxon>Agaricomycetes</taxon>
        <taxon>Sebacinales</taxon>
        <taxon>Serendipitaceae</taxon>
        <taxon>Serendipita</taxon>
    </lineage>
</organism>
<comment type="caution">
    <text evidence="2">The sequence shown here is derived from an EMBL/GenBank/DDBJ whole genome shotgun (WGS) entry which is preliminary data.</text>
</comment>
<gene>
    <name evidence="2" type="ORF">PIIN_10350</name>
</gene>
<dbReference type="AlphaFoldDB" id="G4TYG4"/>
<dbReference type="InParanoid" id="G4TYG4"/>
<feature type="signal peptide" evidence="1">
    <location>
        <begin position="1"/>
        <end position="18"/>
    </location>
</feature>
<reference evidence="2 3" key="1">
    <citation type="journal article" date="2011" name="PLoS Pathog.">
        <title>Endophytic Life Strategies Decoded by Genome and Transcriptome Analyses of the Mutualistic Root Symbiont Piriformospora indica.</title>
        <authorList>
            <person name="Zuccaro A."/>
            <person name="Lahrmann U."/>
            <person name="Guldener U."/>
            <person name="Langen G."/>
            <person name="Pfiffi S."/>
            <person name="Biedenkopf D."/>
            <person name="Wong P."/>
            <person name="Samans B."/>
            <person name="Grimm C."/>
            <person name="Basiewicz M."/>
            <person name="Murat C."/>
            <person name="Martin F."/>
            <person name="Kogel K.H."/>
        </authorList>
    </citation>
    <scope>NUCLEOTIDE SEQUENCE [LARGE SCALE GENOMIC DNA]</scope>
    <source>
        <strain evidence="2 3">DSM 11827</strain>
    </source>
</reference>
<dbReference type="EMBL" id="CAFZ01000714">
    <property type="protein sequence ID" value="CCA76357.1"/>
    <property type="molecule type" value="Genomic_DNA"/>
</dbReference>
<feature type="chain" id="PRO_5003469262" evidence="1">
    <location>
        <begin position="19"/>
        <end position="188"/>
    </location>
</feature>
<name>G4TYG4_SERID</name>
<keyword evidence="3" id="KW-1185">Reference proteome</keyword>
<proteinExistence type="predicted"/>
<evidence type="ECO:0000313" key="3">
    <source>
        <dbReference type="Proteomes" id="UP000007148"/>
    </source>
</evidence>
<sequence length="188" mass="21009">MILSLVSALLLLTVSVLARVEGPFALYLRSSDPKWNMRYINIGARNAYMAVAPTAVSSPSQIPAANINFFLNTTATLTPDAPYGQLVWGAQSYYSNLFGRIDVLTPSSSALQPIFFDMTYSLQGYSSRWNFTANKQLQLDNVKDHFYAKELRTTMYNYDTVFWLFGSPSQSGLGASKVTVWRYDPPSV</sequence>
<dbReference type="HOGENOM" id="CLU_1541053_0_0_1"/>
<dbReference type="Proteomes" id="UP000007148">
    <property type="component" value="Unassembled WGS sequence"/>
</dbReference>
<evidence type="ECO:0000256" key="1">
    <source>
        <dbReference type="SAM" id="SignalP"/>
    </source>
</evidence>
<protein>
    <submittedName>
        <fullName evidence="2">Uncharacterized protein</fullName>
    </submittedName>
</protein>